<comment type="caution">
    <text evidence="1">The sequence shown here is derived from an EMBL/GenBank/DDBJ whole genome shotgun (WGS) entry which is preliminary data.</text>
</comment>
<gene>
    <name evidence="1" type="ORF">GCM10022281_09130</name>
</gene>
<name>A0ABP7TV20_9SPHN</name>
<evidence type="ECO:0000313" key="2">
    <source>
        <dbReference type="Proteomes" id="UP001424459"/>
    </source>
</evidence>
<proteinExistence type="predicted"/>
<sequence>MVLFARFRARPPVIEDQDVEAALATTRLSLFLVAGGHRGLSDAHSIFEWGFATDWTAPLARPVEQPADLMAKGSISAASLRLRYASTVLPAARATLSEAPIYDAYLRSSLQWTGIELALTLHERVRTILDDLNRRNEPPSLDHPLLLIRLPTEPFDFPQPRGNADPWSGRPEDLAPLLSFARFDCNDIALAVVGLSEGNGPSLAERYGRKVQAVIRVCAG</sequence>
<dbReference type="RefSeq" id="WP_344695846.1">
    <property type="nucleotide sequence ID" value="NZ_BAABBR010000001.1"/>
</dbReference>
<dbReference type="Proteomes" id="UP001424459">
    <property type="component" value="Unassembled WGS sequence"/>
</dbReference>
<reference evidence="2" key="1">
    <citation type="journal article" date="2019" name="Int. J. Syst. Evol. Microbiol.">
        <title>The Global Catalogue of Microorganisms (GCM) 10K type strain sequencing project: providing services to taxonomists for standard genome sequencing and annotation.</title>
        <authorList>
            <consortium name="The Broad Institute Genomics Platform"/>
            <consortium name="The Broad Institute Genome Sequencing Center for Infectious Disease"/>
            <person name="Wu L."/>
            <person name="Ma J."/>
        </authorList>
    </citation>
    <scope>NUCLEOTIDE SEQUENCE [LARGE SCALE GENOMIC DNA]</scope>
    <source>
        <strain evidence="2">JCM 17564</strain>
    </source>
</reference>
<protein>
    <submittedName>
        <fullName evidence="1">Uncharacterized protein</fullName>
    </submittedName>
</protein>
<accession>A0ABP7TV20</accession>
<dbReference type="EMBL" id="BAABBR010000001">
    <property type="protein sequence ID" value="GAA4031717.1"/>
    <property type="molecule type" value="Genomic_DNA"/>
</dbReference>
<keyword evidence="2" id="KW-1185">Reference proteome</keyword>
<evidence type="ECO:0000313" key="1">
    <source>
        <dbReference type="EMBL" id="GAA4031717.1"/>
    </source>
</evidence>
<organism evidence="1 2">
    <name type="scientific">Sphingomonas rosea</name>
    <dbReference type="NCBI Taxonomy" id="335605"/>
    <lineage>
        <taxon>Bacteria</taxon>
        <taxon>Pseudomonadati</taxon>
        <taxon>Pseudomonadota</taxon>
        <taxon>Alphaproteobacteria</taxon>
        <taxon>Sphingomonadales</taxon>
        <taxon>Sphingomonadaceae</taxon>
        <taxon>Sphingomonas</taxon>
    </lineage>
</organism>